<comment type="caution">
    <text evidence="3">The sequence shown here is derived from an EMBL/GenBank/DDBJ whole genome shotgun (WGS) entry which is preliminary data.</text>
</comment>
<sequence>MRHLEGRVVVVTGSSRGIGYAVAAELVAQGARVVVNGRDAAVVDAAVEELVADAPGAAVGVAGSAAEPAVAQALMDAAAELGGLTDLVACAGTAEPTGSSILTVTPEQWQDLIDAHLTSAFQVARLAGPLLVERGGGSIVLTGSHAFTGSYGGSGYPAAKGATVSLGLAMAAELRDHGVRVNTVCPGARTRLSTGDDYEAQIEDLHRRGILDDLTRMGSLDPAGPEYVARLYAFLLSDLAADITGQTYVGSGCFLGRFARPEAEMITWADHHTTPPLTLEQIAEHLA</sequence>
<dbReference type="Proteomes" id="UP001240447">
    <property type="component" value="Unassembled WGS sequence"/>
</dbReference>
<gene>
    <name evidence="3" type="ORF">J2S59_000373</name>
</gene>
<evidence type="ECO:0000256" key="2">
    <source>
        <dbReference type="ARBA" id="ARBA00023002"/>
    </source>
</evidence>
<dbReference type="PANTHER" id="PTHR43943:SF17">
    <property type="entry name" value="3-PHENYLPROPIONATE-DIHYDRODIOL_CINNAMIC ACID-DIHYDRODIOL DEHYDROGENASE"/>
    <property type="match status" value="1"/>
</dbReference>
<accession>A0ABT9NJG8</accession>
<evidence type="ECO:0000256" key="1">
    <source>
        <dbReference type="ARBA" id="ARBA00006484"/>
    </source>
</evidence>
<organism evidence="3 4">
    <name type="scientific">Nocardioides massiliensis</name>
    <dbReference type="NCBI Taxonomy" id="1325935"/>
    <lineage>
        <taxon>Bacteria</taxon>
        <taxon>Bacillati</taxon>
        <taxon>Actinomycetota</taxon>
        <taxon>Actinomycetes</taxon>
        <taxon>Propionibacteriales</taxon>
        <taxon>Nocardioidaceae</taxon>
        <taxon>Nocardioides</taxon>
    </lineage>
</organism>
<name>A0ABT9NJG8_9ACTN</name>
<evidence type="ECO:0000313" key="3">
    <source>
        <dbReference type="EMBL" id="MDP9820564.1"/>
    </source>
</evidence>
<dbReference type="Gene3D" id="3.40.50.720">
    <property type="entry name" value="NAD(P)-binding Rossmann-like Domain"/>
    <property type="match status" value="1"/>
</dbReference>
<keyword evidence="2" id="KW-0560">Oxidoreductase</keyword>
<protein>
    <submittedName>
        <fullName evidence="3">NAD(P)-dependent dehydrogenase (Short-subunit alcohol dehydrogenase family)</fullName>
    </submittedName>
</protein>
<reference evidence="3 4" key="1">
    <citation type="submission" date="2023-07" db="EMBL/GenBank/DDBJ databases">
        <title>Sequencing the genomes of 1000 actinobacteria strains.</title>
        <authorList>
            <person name="Klenk H.-P."/>
        </authorList>
    </citation>
    <scope>NUCLEOTIDE SEQUENCE [LARGE SCALE GENOMIC DNA]</scope>
    <source>
        <strain evidence="3 4">GD13</strain>
    </source>
</reference>
<evidence type="ECO:0000313" key="4">
    <source>
        <dbReference type="Proteomes" id="UP001240447"/>
    </source>
</evidence>
<dbReference type="Pfam" id="PF13561">
    <property type="entry name" value="adh_short_C2"/>
    <property type="match status" value="1"/>
</dbReference>
<comment type="similarity">
    <text evidence="1">Belongs to the short-chain dehydrogenases/reductases (SDR) family.</text>
</comment>
<dbReference type="InterPro" id="IPR002347">
    <property type="entry name" value="SDR_fam"/>
</dbReference>
<dbReference type="SUPFAM" id="SSF51735">
    <property type="entry name" value="NAD(P)-binding Rossmann-fold domains"/>
    <property type="match status" value="1"/>
</dbReference>
<dbReference type="RefSeq" id="WP_306824753.1">
    <property type="nucleotide sequence ID" value="NZ_JAUSQM010000001.1"/>
</dbReference>
<dbReference type="CDD" id="cd05233">
    <property type="entry name" value="SDR_c"/>
    <property type="match status" value="1"/>
</dbReference>
<proteinExistence type="inferred from homology"/>
<dbReference type="InterPro" id="IPR036291">
    <property type="entry name" value="NAD(P)-bd_dom_sf"/>
</dbReference>
<dbReference type="PRINTS" id="PR00081">
    <property type="entry name" value="GDHRDH"/>
</dbReference>
<keyword evidence="4" id="KW-1185">Reference proteome</keyword>
<dbReference type="PANTHER" id="PTHR43943">
    <property type="entry name" value="DEHYDROGENASE/REDUCTASE (SDR FAMILY) MEMBER 4"/>
    <property type="match status" value="1"/>
</dbReference>
<dbReference type="EMBL" id="JAUSQM010000001">
    <property type="protein sequence ID" value="MDP9820564.1"/>
    <property type="molecule type" value="Genomic_DNA"/>
</dbReference>